<comment type="caution">
    <text evidence="1">The sequence shown here is derived from an EMBL/GenBank/DDBJ whole genome shotgun (WGS) entry which is preliminary data.</text>
</comment>
<dbReference type="RefSeq" id="WP_116008625.1">
    <property type="nucleotide sequence ID" value="NZ_QUOU01000001.1"/>
</dbReference>
<dbReference type="InterPro" id="IPR036249">
    <property type="entry name" value="Thioredoxin-like_sf"/>
</dbReference>
<sequence length="200" mass="22303">MATELFFIYDSHCPWSYATTNLVSAVAEKLPKVKIHFLHSGLYDGEDKITRKITNQVSELSNLKFGDKYLAKLNETKDSTLGANLMAWSQAKCPEKSLAILQAMQQAHFQQGNPLTNADDVADIVEQLKLSPSSKCLQSDKFVKDAEFMLADIEEIQDIIGTRAIPALLLAHNDDLVLLNHNLYLLEPSAIVDAINEEIK</sequence>
<organism evidence="1 2">
    <name type="scientific">Thalassotalea euphylliae</name>
    <dbReference type="NCBI Taxonomy" id="1655234"/>
    <lineage>
        <taxon>Bacteria</taxon>
        <taxon>Pseudomonadati</taxon>
        <taxon>Pseudomonadota</taxon>
        <taxon>Gammaproteobacteria</taxon>
        <taxon>Alteromonadales</taxon>
        <taxon>Colwelliaceae</taxon>
        <taxon>Thalassotalea</taxon>
    </lineage>
</organism>
<reference evidence="1 2" key="1">
    <citation type="submission" date="2018-08" db="EMBL/GenBank/DDBJ databases">
        <title>Thalassotalea euphylliae genome.</title>
        <authorList>
            <person name="Summers S."/>
            <person name="Rice S.A."/>
            <person name="Freckelton M.L."/>
            <person name="Nedved B.T."/>
            <person name="Hadfield M.G."/>
        </authorList>
    </citation>
    <scope>NUCLEOTIDE SEQUENCE [LARGE SCALE GENOMIC DNA]</scope>
    <source>
        <strain evidence="1 2">H1</strain>
    </source>
</reference>
<evidence type="ECO:0008006" key="3">
    <source>
        <dbReference type="Google" id="ProtNLM"/>
    </source>
</evidence>
<proteinExistence type="predicted"/>
<name>A0A3E0TSU0_9GAMM</name>
<dbReference type="SUPFAM" id="SSF52833">
    <property type="entry name" value="Thioredoxin-like"/>
    <property type="match status" value="1"/>
</dbReference>
<accession>A0A3E0TSU0</accession>
<gene>
    <name evidence="1" type="ORF">DXX93_13925</name>
</gene>
<evidence type="ECO:0000313" key="2">
    <source>
        <dbReference type="Proteomes" id="UP000256478"/>
    </source>
</evidence>
<dbReference type="AlphaFoldDB" id="A0A3E0TSU0"/>
<evidence type="ECO:0000313" key="1">
    <source>
        <dbReference type="EMBL" id="REL27549.1"/>
    </source>
</evidence>
<dbReference type="Gene3D" id="3.40.30.10">
    <property type="entry name" value="Glutaredoxin"/>
    <property type="match status" value="1"/>
</dbReference>
<dbReference type="EMBL" id="QUOU01000001">
    <property type="protein sequence ID" value="REL27549.1"/>
    <property type="molecule type" value="Genomic_DNA"/>
</dbReference>
<protein>
    <recommendedName>
        <fullName evidence="3">Protein-disulfide isomerase</fullName>
    </recommendedName>
</protein>
<dbReference type="Proteomes" id="UP000256478">
    <property type="component" value="Unassembled WGS sequence"/>
</dbReference>
<dbReference type="OrthoDB" id="9813770at2"/>